<dbReference type="GeneID" id="112466297"/>
<feature type="non-terminal residue" evidence="3">
    <location>
        <position position="120"/>
    </location>
</feature>
<evidence type="ECO:0000313" key="3">
    <source>
        <dbReference type="RefSeq" id="XP_024890095.1"/>
    </source>
</evidence>
<organism evidence="2 3">
    <name type="scientific">Temnothorax curvispinosus</name>
    <dbReference type="NCBI Taxonomy" id="300111"/>
    <lineage>
        <taxon>Eukaryota</taxon>
        <taxon>Metazoa</taxon>
        <taxon>Ecdysozoa</taxon>
        <taxon>Arthropoda</taxon>
        <taxon>Hexapoda</taxon>
        <taxon>Insecta</taxon>
        <taxon>Pterygota</taxon>
        <taxon>Neoptera</taxon>
        <taxon>Endopterygota</taxon>
        <taxon>Hymenoptera</taxon>
        <taxon>Apocrita</taxon>
        <taxon>Aculeata</taxon>
        <taxon>Formicoidea</taxon>
        <taxon>Formicidae</taxon>
        <taxon>Myrmicinae</taxon>
        <taxon>Temnothorax</taxon>
    </lineage>
</organism>
<accession>A0A6J1RBE6</accession>
<evidence type="ECO:0000256" key="1">
    <source>
        <dbReference type="SAM" id="SignalP"/>
    </source>
</evidence>
<sequence length="120" mass="13361">MLRSSIWVGLLILYGTILAEDMVPYDGLHHYISHATDQTSRTGRFGFSALNEIRQSFCRSFCTSADTMPYLLNFLCAAKCPELYLPHHTTTTSMSTMSTSVTMPTAVNKSTTVKNPVMQT</sequence>
<keyword evidence="2" id="KW-1185">Reference proteome</keyword>
<reference evidence="3" key="1">
    <citation type="submission" date="2025-08" db="UniProtKB">
        <authorList>
            <consortium name="RefSeq"/>
        </authorList>
    </citation>
    <scope>IDENTIFICATION</scope>
    <source>
        <tissue evidence="3">Whole body</tissue>
    </source>
</reference>
<feature type="chain" id="PRO_5026912509" evidence="1">
    <location>
        <begin position="20"/>
        <end position="120"/>
    </location>
</feature>
<feature type="signal peptide" evidence="1">
    <location>
        <begin position="1"/>
        <end position="19"/>
    </location>
</feature>
<dbReference type="OrthoDB" id="7616321at2759"/>
<gene>
    <name evidence="3" type="primary">LOC112466297</name>
</gene>
<protein>
    <submittedName>
        <fullName evidence="3">Uncharacterized protein LOC112466297</fullName>
    </submittedName>
</protein>
<proteinExistence type="predicted"/>
<dbReference type="Proteomes" id="UP000504618">
    <property type="component" value="Unplaced"/>
</dbReference>
<dbReference type="RefSeq" id="XP_024890095.1">
    <property type="nucleotide sequence ID" value="XM_025034327.1"/>
</dbReference>
<keyword evidence="1" id="KW-0732">Signal</keyword>
<name>A0A6J1RBE6_9HYME</name>
<dbReference type="AlphaFoldDB" id="A0A6J1RBE6"/>
<evidence type="ECO:0000313" key="2">
    <source>
        <dbReference type="Proteomes" id="UP000504618"/>
    </source>
</evidence>